<dbReference type="OrthoDB" id="5873279at2759"/>
<dbReference type="SUPFAM" id="SSF81296">
    <property type="entry name" value="E set domains"/>
    <property type="match status" value="1"/>
</dbReference>
<feature type="region of interest" description="Disordered" evidence="2">
    <location>
        <begin position="192"/>
        <end position="308"/>
    </location>
</feature>
<comment type="similarity">
    <text evidence="1">Belongs to the 5'-AMP-activated protein kinase beta subunit family.</text>
</comment>
<feature type="compositionally biased region" description="Basic and acidic residues" evidence="2">
    <location>
        <begin position="238"/>
        <end position="254"/>
    </location>
</feature>
<name>A0A5C3L868_COPMA</name>
<evidence type="ECO:0000313" key="5">
    <source>
        <dbReference type="Proteomes" id="UP000307440"/>
    </source>
</evidence>
<dbReference type="InterPro" id="IPR014756">
    <property type="entry name" value="Ig_E-set"/>
</dbReference>
<feature type="compositionally biased region" description="Basic and acidic residues" evidence="2">
    <location>
        <begin position="404"/>
        <end position="419"/>
    </location>
</feature>
<sequence>MASSDSYDMFFEWPSTEPQEVIVTGTFDKWSRSKPLNKTARGFVGTVQVPWAEKIKYKFVVDGKWVTLKGQPTEADPGGYVNNVFYTPSRPRGQTEDTPAVNGDALAQDPEPSPEQPVVPSESQAAVVDLLPAPVSTNSRLVIVPLNSTEHNTIGTTQVNHPPDFVLPPSPRAAAQTSASILSPIPAEYHTALSSPVPESEYEQAPTIAESTVPETSTAETPGEGTTYVEDEAPAEPPKQHDVEESEEETKKEVDEDPVAEALVAQVVSAPVPQPIVQPPVQEEPVPSPVPPTPSAEETATIDPEVEDSPVVAPKAEELIPGVAKQEEPATAPKFGGPAANSIAAPLKSEPEPAPVAIALPTPPATPSKKSFPRISPSSSPSKNDTVSSRKKRSSIFGKIKNFFHHDKDKEKNGEKSKK</sequence>
<accession>A0A5C3L868</accession>
<evidence type="ECO:0000259" key="3">
    <source>
        <dbReference type="Pfam" id="PF16561"/>
    </source>
</evidence>
<gene>
    <name evidence="4" type="ORF">FA15DRAFT_664137</name>
</gene>
<proteinExistence type="inferred from homology"/>
<dbReference type="GO" id="GO:0005737">
    <property type="term" value="C:cytoplasm"/>
    <property type="evidence" value="ECO:0007669"/>
    <property type="project" value="TreeGrafter"/>
</dbReference>
<feature type="region of interest" description="Disordered" evidence="2">
    <location>
        <begin position="86"/>
        <end position="123"/>
    </location>
</feature>
<feature type="compositionally biased region" description="Low complexity" evidence="2">
    <location>
        <begin position="367"/>
        <end position="387"/>
    </location>
</feature>
<keyword evidence="5" id="KW-1185">Reference proteome</keyword>
<dbReference type="GO" id="GO:0019901">
    <property type="term" value="F:protein kinase binding"/>
    <property type="evidence" value="ECO:0007669"/>
    <property type="project" value="TreeGrafter"/>
</dbReference>
<dbReference type="PANTHER" id="PTHR10343:SF84">
    <property type="entry name" value="5'-AMP-ACTIVATED PROTEIN KINASE SUBUNIT BETA-1"/>
    <property type="match status" value="1"/>
</dbReference>
<protein>
    <recommendedName>
        <fullName evidence="3">AMP-activated protein kinase glycogen-binding domain-containing protein</fullName>
    </recommendedName>
</protein>
<dbReference type="InterPro" id="IPR032640">
    <property type="entry name" value="AMPK1_CBM"/>
</dbReference>
<reference evidence="4 5" key="1">
    <citation type="journal article" date="2019" name="Nat. Ecol. Evol.">
        <title>Megaphylogeny resolves global patterns of mushroom evolution.</title>
        <authorList>
            <person name="Varga T."/>
            <person name="Krizsan K."/>
            <person name="Foldi C."/>
            <person name="Dima B."/>
            <person name="Sanchez-Garcia M."/>
            <person name="Sanchez-Ramirez S."/>
            <person name="Szollosi G.J."/>
            <person name="Szarkandi J.G."/>
            <person name="Papp V."/>
            <person name="Albert L."/>
            <person name="Andreopoulos W."/>
            <person name="Angelini C."/>
            <person name="Antonin V."/>
            <person name="Barry K.W."/>
            <person name="Bougher N.L."/>
            <person name="Buchanan P."/>
            <person name="Buyck B."/>
            <person name="Bense V."/>
            <person name="Catcheside P."/>
            <person name="Chovatia M."/>
            <person name="Cooper J."/>
            <person name="Damon W."/>
            <person name="Desjardin D."/>
            <person name="Finy P."/>
            <person name="Geml J."/>
            <person name="Haridas S."/>
            <person name="Hughes K."/>
            <person name="Justo A."/>
            <person name="Karasinski D."/>
            <person name="Kautmanova I."/>
            <person name="Kiss B."/>
            <person name="Kocsube S."/>
            <person name="Kotiranta H."/>
            <person name="LaButti K.M."/>
            <person name="Lechner B.E."/>
            <person name="Liimatainen K."/>
            <person name="Lipzen A."/>
            <person name="Lukacs Z."/>
            <person name="Mihaltcheva S."/>
            <person name="Morgado L.N."/>
            <person name="Niskanen T."/>
            <person name="Noordeloos M.E."/>
            <person name="Ohm R.A."/>
            <person name="Ortiz-Santana B."/>
            <person name="Ovrebo C."/>
            <person name="Racz N."/>
            <person name="Riley R."/>
            <person name="Savchenko A."/>
            <person name="Shiryaev A."/>
            <person name="Soop K."/>
            <person name="Spirin V."/>
            <person name="Szebenyi C."/>
            <person name="Tomsovsky M."/>
            <person name="Tulloss R.E."/>
            <person name="Uehling J."/>
            <person name="Grigoriev I.V."/>
            <person name="Vagvolgyi C."/>
            <person name="Papp T."/>
            <person name="Martin F.M."/>
            <person name="Miettinen O."/>
            <person name="Hibbett D.S."/>
            <person name="Nagy L.G."/>
        </authorList>
    </citation>
    <scope>NUCLEOTIDE SEQUENCE [LARGE SCALE GENOMIC DNA]</scope>
    <source>
        <strain evidence="4 5">CBS 121175</strain>
    </source>
</reference>
<organism evidence="4 5">
    <name type="scientific">Coprinopsis marcescibilis</name>
    <name type="common">Agaric fungus</name>
    <name type="synonym">Psathyrella marcescibilis</name>
    <dbReference type="NCBI Taxonomy" id="230819"/>
    <lineage>
        <taxon>Eukaryota</taxon>
        <taxon>Fungi</taxon>
        <taxon>Dikarya</taxon>
        <taxon>Basidiomycota</taxon>
        <taxon>Agaricomycotina</taxon>
        <taxon>Agaricomycetes</taxon>
        <taxon>Agaricomycetidae</taxon>
        <taxon>Agaricales</taxon>
        <taxon>Agaricineae</taxon>
        <taxon>Psathyrellaceae</taxon>
        <taxon>Coprinopsis</taxon>
    </lineage>
</organism>
<dbReference type="GO" id="GO:0007165">
    <property type="term" value="P:signal transduction"/>
    <property type="evidence" value="ECO:0007669"/>
    <property type="project" value="TreeGrafter"/>
</dbReference>
<dbReference type="Pfam" id="PF16561">
    <property type="entry name" value="AMPK1_CBM"/>
    <property type="match status" value="1"/>
</dbReference>
<dbReference type="InterPro" id="IPR050827">
    <property type="entry name" value="CRP1_MDG1_kinase"/>
</dbReference>
<dbReference type="PANTHER" id="PTHR10343">
    <property type="entry name" value="5'-AMP-ACTIVATED PROTEIN KINASE , BETA SUBUNIT"/>
    <property type="match status" value="1"/>
</dbReference>
<feature type="region of interest" description="Disordered" evidence="2">
    <location>
        <begin position="324"/>
        <end position="419"/>
    </location>
</feature>
<dbReference type="CDD" id="cd02859">
    <property type="entry name" value="E_set_AMPKbeta_like_N"/>
    <property type="match status" value="1"/>
</dbReference>
<dbReference type="GO" id="GO:0005634">
    <property type="term" value="C:nucleus"/>
    <property type="evidence" value="ECO:0007669"/>
    <property type="project" value="TreeGrafter"/>
</dbReference>
<dbReference type="Proteomes" id="UP000307440">
    <property type="component" value="Unassembled WGS sequence"/>
</dbReference>
<evidence type="ECO:0000313" key="4">
    <source>
        <dbReference type="EMBL" id="TFK29224.1"/>
    </source>
</evidence>
<dbReference type="InterPro" id="IPR013783">
    <property type="entry name" value="Ig-like_fold"/>
</dbReference>
<feature type="domain" description="AMP-activated protein kinase glycogen-binding" evidence="3">
    <location>
        <begin position="9"/>
        <end position="85"/>
    </location>
</feature>
<dbReference type="EMBL" id="ML210150">
    <property type="protein sequence ID" value="TFK29224.1"/>
    <property type="molecule type" value="Genomic_DNA"/>
</dbReference>
<dbReference type="Gene3D" id="2.60.40.10">
    <property type="entry name" value="Immunoglobulins"/>
    <property type="match status" value="1"/>
</dbReference>
<evidence type="ECO:0000256" key="1">
    <source>
        <dbReference type="ARBA" id="ARBA00010926"/>
    </source>
</evidence>
<feature type="compositionally biased region" description="Polar residues" evidence="2">
    <location>
        <begin position="209"/>
        <end position="220"/>
    </location>
</feature>
<dbReference type="STRING" id="230819.A0A5C3L868"/>
<evidence type="ECO:0000256" key="2">
    <source>
        <dbReference type="SAM" id="MobiDB-lite"/>
    </source>
</evidence>
<dbReference type="AlphaFoldDB" id="A0A5C3L868"/>
<dbReference type="GO" id="GO:0031588">
    <property type="term" value="C:nucleotide-activated protein kinase complex"/>
    <property type="evidence" value="ECO:0007669"/>
    <property type="project" value="TreeGrafter"/>
</dbReference>